<feature type="region of interest" description="Disordered" evidence="21">
    <location>
        <begin position="1"/>
        <end position="24"/>
    </location>
</feature>
<organism evidence="23 24">
    <name type="scientific">Phaedon cochleariae</name>
    <name type="common">Mustard beetle</name>
    <dbReference type="NCBI Taxonomy" id="80249"/>
    <lineage>
        <taxon>Eukaryota</taxon>
        <taxon>Metazoa</taxon>
        <taxon>Ecdysozoa</taxon>
        <taxon>Arthropoda</taxon>
        <taxon>Hexapoda</taxon>
        <taxon>Insecta</taxon>
        <taxon>Pterygota</taxon>
        <taxon>Neoptera</taxon>
        <taxon>Endopterygota</taxon>
        <taxon>Coleoptera</taxon>
        <taxon>Polyphaga</taxon>
        <taxon>Cucujiformia</taxon>
        <taxon>Chrysomeloidea</taxon>
        <taxon>Chrysomelidae</taxon>
        <taxon>Chrysomelinae</taxon>
        <taxon>Chrysomelini</taxon>
        <taxon>Phaedon</taxon>
    </lineage>
</organism>
<evidence type="ECO:0000256" key="2">
    <source>
        <dbReference type="ARBA" id="ARBA00004126"/>
    </source>
</evidence>
<evidence type="ECO:0000256" key="21">
    <source>
        <dbReference type="SAM" id="MobiDB-lite"/>
    </source>
</evidence>
<name>A0A9N9SJ21_PHACE</name>
<keyword evidence="14" id="KW-0472">Membrane</keyword>
<reference evidence="23" key="2">
    <citation type="submission" date="2022-10" db="EMBL/GenBank/DDBJ databases">
        <authorList>
            <consortium name="ENA_rothamsted_submissions"/>
            <consortium name="culmorum"/>
            <person name="King R."/>
        </authorList>
    </citation>
    <scope>NUCLEOTIDE SEQUENCE</scope>
</reference>
<dbReference type="GO" id="GO:0031965">
    <property type="term" value="C:nuclear membrane"/>
    <property type="evidence" value="ECO:0007669"/>
    <property type="project" value="UniProtKB-SubCell"/>
</dbReference>
<evidence type="ECO:0000256" key="14">
    <source>
        <dbReference type="ARBA" id="ARBA00023136"/>
    </source>
</evidence>
<dbReference type="InterPro" id="IPR001876">
    <property type="entry name" value="Znf_RanBP2"/>
</dbReference>
<evidence type="ECO:0000313" key="23">
    <source>
        <dbReference type="EMBL" id="CAG9821732.1"/>
    </source>
</evidence>
<feature type="region of interest" description="Disordered" evidence="21">
    <location>
        <begin position="40"/>
        <end position="82"/>
    </location>
</feature>
<dbReference type="PANTHER" id="PTHR23193:SF23">
    <property type="entry name" value="NUCLEAR PORE COMPLEX PROTEIN NUP153"/>
    <property type="match status" value="1"/>
</dbReference>
<comment type="similarity">
    <text evidence="16">Belongs to the NUP153 family.</text>
</comment>
<keyword evidence="12" id="KW-0238">DNA-binding</keyword>
<dbReference type="PANTHER" id="PTHR23193">
    <property type="entry name" value="NUCLEAR PORE COMPLEX PROTEIN NUP"/>
    <property type="match status" value="1"/>
</dbReference>
<feature type="compositionally biased region" description="Polar residues" evidence="21">
    <location>
        <begin position="1"/>
        <end position="15"/>
    </location>
</feature>
<protein>
    <recommendedName>
        <fullName evidence="17">Nuclear pore complex protein Nup153</fullName>
    </recommendedName>
    <alternativeName>
        <fullName evidence="19">153 kDa nucleoporin</fullName>
    </alternativeName>
    <alternativeName>
        <fullName evidence="18">Nucleoporin Nup153</fullName>
    </alternativeName>
</protein>
<keyword evidence="13" id="KW-0906">Nuclear pore complex</keyword>
<evidence type="ECO:0000256" key="6">
    <source>
        <dbReference type="ARBA" id="ARBA00022737"/>
    </source>
</evidence>
<dbReference type="FunFam" id="4.10.1060.10:FF:000001">
    <property type="entry name" value="Nuclear pore complex protein Nup153"/>
    <property type="match status" value="2"/>
</dbReference>
<evidence type="ECO:0000256" key="5">
    <source>
        <dbReference type="ARBA" id="ARBA00022723"/>
    </source>
</evidence>
<dbReference type="GO" id="GO:0005643">
    <property type="term" value="C:nuclear pore"/>
    <property type="evidence" value="ECO:0007669"/>
    <property type="project" value="UniProtKB-SubCell"/>
</dbReference>
<feature type="domain" description="RanBP2-type" evidence="22">
    <location>
        <begin position="632"/>
        <end position="661"/>
    </location>
</feature>
<dbReference type="SMART" id="SM00547">
    <property type="entry name" value="ZnF_RBZ"/>
    <property type="match status" value="4"/>
</dbReference>
<evidence type="ECO:0000256" key="12">
    <source>
        <dbReference type="ARBA" id="ARBA00023125"/>
    </source>
</evidence>
<feature type="compositionally biased region" description="Polar residues" evidence="21">
    <location>
        <begin position="532"/>
        <end position="549"/>
    </location>
</feature>
<evidence type="ECO:0000256" key="13">
    <source>
        <dbReference type="ARBA" id="ARBA00023132"/>
    </source>
</evidence>
<dbReference type="InterPro" id="IPR036443">
    <property type="entry name" value="Znf_RanBP2_sf"/>
</dbReference>
<feature type="domain" description="RanBP2-type" evidence="22">
    <location>
        <begin position="681"/>
        <end position="710"/>
    </location>
</feature>
<dbReference type="InterPro" id="IPR013913">
    <property type="entry name" value="Nup153_N"/>
</dbReference>
<keyword evidence="4" id="KW-0813">Transport</keyword>
<dbReference type="GO" id="GO:0008270">
    <property type="term" value="F:zinc ion binding"/>
    <property type="evidence" value="ECO:0007669"/>
    <property type="project" value="UniProtKB-KW"/>
</dbReference>
<keyword evidence="9" id="KW-0862">Zinc</keyword>
<dbReference type="Pfam" id="PF00641">
    <property type="entry name" value="Zn_ribbon_RanBP"/>
    <property type="match status" value="4"/>
</dbReference>
<evidence type="ECO:0000256" key="16">
    <source>
        <dbReference type="ARBA" id="ARBA00060842"/>
    </source>
</evidence>
<feature type="region of interest" description="Disordered" evidence="21">
    <location>
        <begin position="393"/>
        <end position="449"/>
    </location>
</feature>
<keyword evidence="6" id="KW-0677">Repeat</keyword>
<dbReference type="Proteomes" id="UP001153737">
    <property type="component" value="Chromosome 5"/>
</dbReference>
<evidence type="ECO:0000256" key="8">
    <source>
        <dbReference type="ARBA" id="ARBA00022816"/>
    </source>
</evidence>
<sequence>MEKDLNNSAIHNTSPKNEEDSEKSFVGKFKSIITNTPLSKWFRKQDDSSSKSTIRRRNDDADDEELHQMQPPSKRVKFPIAEENNHFNSVTFENDSDLTTVDITLKSQKSNHFPEPVAGPSGIKSRKLLSNVPTRRDEVRNKFRSRELLNGHKDSDSEESTSGYSSVPRIGSKDNVCHSQESSKQTSPLENPNNSRSLFQNPNTSTNRSLFTDRALSPNMNTSMTTRRPSFNASTFGSPNFIDRTIATEKIINSPFYSGRTIYGGASAYGRRLGRSARDLRTSLKRPVQIKPVNKTNETGNLTLGKTARRILETLEQYSSPINDAKKIPVASKRFKSDGLLTSHVGASPYLHNSGDTISKKRELQIPTVSDLLKMKQKTRLQNSTETVRQIAISSKSNLNSEQNLFSEKPPTRESDSTTDIQQQQKKVESVKPNPNPTSLPTTNLPKFDFFKTPQSVDKPLKNMSPKVAPLQTTIIVDTPPKVTIETENNVQKKNSDSALFRFSAPLVIAENMKSIVAINNFKFSKPLVNLKKTNSSNDKGTDTTSNKNGLEMAPKMIASPAKEQEKSAAIKNSGIGVKSANQWECSVCMVRNNDKDSKCVCCTASKPSAQKTEVAPINNIPSSFGDKFRLPTSMWECSVCMVRNENAKTKCSACETPNLKGVSNQSSSKSSSFMTKFQPPASTWECTTCLIRNKNEVVKCVACETPRIGMPVAFNSLSATFKKKEDEWECQVCMVRNKTTNVKCQCCESLKPGSNPKNGPVSESDEKPIPKFNFGIDKAAAASFSFGVPSSTSITLPKPVVDPAIVFGENAKKTAPVASFSFGVKPEAQSQKTTVVVPPKIAEPVDKVPEKSDASAAVASFQFGGVKPTTTQSAPLINKKVEAIAKPVEIPATTAAVPKPTFNFSVAASSSEKSTNKADTTAGDTPKLFSFGSKPSVNIAAKVTPAAGLGVIQSTPVSQPPAAVTSQNTISKPGGFSFGVNKTSADSSSSSIFGATTTTTNNSFAAANANSFGSPKAVVTPAPKTSSDVNASTPVPSFGSVPIPFGNTGKPAFESPSFSFGGAAPPSNEPPAKAPMGAMFSFGQSSFGAANSSTPSFNFAASKATEAPSSSIFGAAAPAALLAPSNAEATSRVFNFGASSQNNNTQKAGFSFGTPVNNNAAPVPTNSGFNFGAAAAPVPKPAAGGFNFSAVANFDGNVKPSFNFSDAPVTAFTNFTSISIISYCGRNSDEKSEKLPNFKYENYM</sequence>
<evidence type="ECO:0000256" key="15">
    <source>
        <dbReference type="ARBA" id="ARBA00023242"/>
    </source>
</evidence>
<dbReference type="SUPFAM" id="SSF90209">
    <property type="entry name" value="Ran binding protein zinc finger-like"/>
    <property type="match status" value="4"/>
</dbReference>
<feature type="compositionally biased region" description="Basic and acidic residues" evidence="21">
    <location>
        <begin position="134"/>
        <end position="155"/>
    </location>
</feature>
<dbReference type="GO" id="GO:0006405">
    <property type="term" value="P:RNA export from nucleus"/>
    <property type="evidence" value="ECO:0007669"/>
    <property type="project" value="TreeGrafter"/>
</dbReference>
<evidence type="ECO:0000256" key="11">
    <source>
        <dbReference type="ARBA" id="ARBA00023010"/>
    </source>
</evidence>
<accession>A0A9N9SJ21</accession>
<evidence type="ECO:0000259" key="22">
    <source>
        <dbReference type="PROSITE" id="PS50199"/>
    </source>
</evidence>
<comment type="subcellular location">
    <subcellularLocation>
        <location evidence="2">Nucleus membrane</location>
    </subcellularLocation>
    <subcellularLocation>
        <location evidence="3">Nucleus</location>
        <location evidence="3">Nuclear pore complex</location>
    </subcellularLocation>
</comment>
<evidence type="ECO:0000256" key="3">
    <source>
        <dbReference type="ARBA" id="ARBA00004567"/>
    </source>
</evidence>
<feature type="region of interest" description="Disordered" evidence="21">
    <location>
        <begin position="110"/>
        <end position="232"/>
    </location>
</feature>
<dbReference type="OrthoDB" id="79830at2759"/>
<keyword evidence="7 20" id="KW-0863">Zinc-finger</keyword>
<feature type="compositionally biased region" description="Polar residues" evidence="21">
    <location>
        <begin position="177"/>
        <end position="210"/>
    </location>
</feature>
<feature type="compositionally biased region" description="Low complexity" evidence="21">
    <location>
        <begin position="437"/>
        <end position="446"/>
    </location>
</feature>
<gene>
    <name evidence="23" type="ORF">PHAECO_LOCUS9457</name>
</gene>
<evidence type="ECO:0000256" key="4">
    <source>
        <dbReference type="ARBA" id="ARBA00022448"/>
    </source>
</evidence>
<comment type="cofactor">
    <cofactor evidence="1">
        <name>Zn(2+)</name>
        <dbReference type="ChEBI" id="CHEBI:29105"/>
    </cofactor>
</comment>
<feature type="domain" description="RanBP2-type" evidence="22">
    <location>
        <begin position="725"/>
        <end position="754"/>
    </location>
</feature>
<dbReference type="Pfam" id="PF08604">
    <property type="entry name" value="Nup153"/>
    <property type="match status" value="1"/>
</dbReference>
<evidence type="ECO:0000256" key="1">
    <source>
        <dbReference type="ARBA" id="ARBA00001947"/>
    </source>
</evidence>
<evidence type="ECO:0000256" key="20">
    <source>
        <dbReference type="PROSITE-ProRule" id="PRU00322"/>
    </source>
</evidence>
<feature type="compositionally biased region" description="Polar residues" evidence="21">
    <location>
        <begin position="393"/>
        <end position="406"/>
    </location>
</feature>
<keyword evidence="11" id="KW-0811">Translocation</keyword>
<dbReference type="GO" id="GO:0008139">
    <property type="term" value="F:nuclear localization sequence binding"/>
    <property type="evidence" value="ECO:0007669"/>
    <property type="project" value="TreeGrafter"/>
</dbReference>
<keyword evidence="15" id="KW-0539">Nucleus</keyword>
<keyword evidence="5" id="KW-0479">Metal-binding</keyword>
<dbReference type="GO" id="GO:0051028">
    <property type="term" value="P:mRNA transport"/>
    <property type="evidence" value="ECO:0007669"/>
    <property type="project" value="UniProtKB-KW"/>
</dbReference>
<evidence type="ECO:0000256" key="18">
    <source>
        <dbReference type="ARBA" id="ARBA00078197"/>
    </source>
</evidence>
<keyword evidence="24" id="KW-1185">Reference proteome</keyword>
<evidence type="ECO:0000256" key="19">
    <source>
        <dbReference type="ARBA" id="ARBA00079437"/>
    </source>
</evidence>
<proteinExistence type="inferred from homology"/>
<dbReference type="GO" id="GO:0006606">
    <property type="term" value="P:protein import into nucleus"/>
    <property type="evidence" value="ECO:0007669"/>
    <property type="project" value="TreeGrafter"/>
</dbReference>
<evidence type="ECO:0000313" key="24">
    <source>
        <dbReference type="Proteomes" id="UP001153737"/>
    </source>
</evidence>
<dbReference type="GO" id="GO:0017056">
    <property type="term" value="F:structural constituent of nuclear pore"/>
    <property type="evidence" value="ECO:0007669"/>
    <property type="project" value="TreeGrafter"/>
</dbReference>
<keyword evidence="10" id="KW-0653">Protein transport</keyword>
<keyword evidence="8" id="KW-0509">mRNA transport</keyword>
<evidence type="ECO:0000256" key="9">
    <source>
        <dbReference type="ARBA" id="ARBA00022833"/>
    </source>
</evidence>
<dbReference type="AlphaFoldDB" id="A0A9N9SJ21"/>
<evidence type="ECO:0000256" key="17">
    <source>
        <dbReference type="ARBA" id="ARBA00068609"/>
    </source>
</evidence>
<dbReference type="Gene3D" id="4.10.1060.10">
    <property type="entry name" value="Zinc finger, RanBP2-type"/>
    <property type="match status" value="4"/>
</dbReference>
<feature type="region of interest" description="Disordered" evidence="21">
    <location>
        <begin position="531"/>
        <end position="553"/>
    </location>
</feature>
<dbReference type="InterPro" id="IPR026054">
    <property type="entry name" value="Nucleoporin"/>
</dbReference>
<dbReference type="PROSITE" id="PS01358">
    <property type="entry name" value="ZF_RANBP2_1"/>
    <property type="match status" value="4"/>
</dbReference>
<feature type="compositionally biased region" description="Polar residues" evidence="21">
    <location>
        <begin position="218"/>
        <end position="232"/>
    </location>
</feature>
<evidence type="ECO:0000256" key="10">
    <source>
        <dbReference type="ARBA" id="ARBA00022927"/>
    </source>
</evidence>
<dbReference type="PROSITE" id="PS50199">
    <property type="entry name" value="ZF_RANBP2_2"/>
    <property type="match status" value="4"/>
</dbReference>
<dbReference type="GO" id="GO:0003677">
    <property type="term" value="F:DNA binding"/>
    <property type="evidence" value="ECO:0007669"/>
    <property type="project" value="UniProtKB-KW"/>
</dbReference>
<reference evidence="23" key="1">
    <citation type="submission" date="2022-01" db="EMBL/GenBank/DDBJ databases">
        <authorList>
            <person name="King R."/>
        </authorList>
    </citation>
    <scope>NUCLEOTIDE SEQUENCE</scope>
</reference>
<evidence type="ECO:0000256" key="7">
    <source>
        <dbReference type="ARBA" id="ARBA00022771"/>
    </source>
</evidence>
<feature type="domain" description="RanBP2-type" evidence="22">
    <location>
        <begin position="580"/>
        <end position="609"/>
    </location>
</feature>
<dbReference type="EMBL" id="OU896711">
    <property type="protein sequence ID" value="CAG9821732.1"/>
    <property type="molecule type" value="Genomic_DNA"/>
</dbReference>